<protein>
    <submittedName>
        <fullName evidence="1">Uncharacterized protein</fullName>
    </submittedName>
</protein>
<comment type="caution">
    <text evidence="1">The sequence shown here is derived from an EMBL/GenBank/DDBJ whole genome shotgun (WGS) entry which is preliminary data.</text>
</comment>
<evidence type="ECO:0000313" key="1">
    <source>
        <dbReference type="EMBL" id="MBC3949194.1"/>
    </source>
</evidence>
<dbReference type="EMBL" id="JACONW010000014">
    <property type="protein sequence ID" value="MBC3949194.1"/>
    <property type="molecule type" value="Genomic_DNA"/>
</dbReference>
<reference evidence="1 2" key="1">
    <citation type="submission" date="2020-08" db="EMBL/GenBank/DDBJ databases">
        <title>Putative novel bacterial strains isolated from necrotic wheat leaf tissues caused by Xanthomonas translucens.</title>
        <authorList>
            <person name="Tambong J.T."/>
        </authorList>
    </citation>
    <scope>NUCLEOTIDE SEQUENCE [LARGE SCALE GENOMIC DNA]</scope>
    <source>
        <strain evidence="1 2">DOAB 1069</strain>
    </source>
</reference>
<evidence type="ECO:0000313" key="2">
    <source>
        <dbReference type="Proteomes" id="UP000651852"/>
    </source>
</evidence>
<dbReference type="RefSeq" id="WP_187520740.1">
    <property type="nucleotide sequence ID" value="NZ_JACONW010000014.1"/>
</dbReference>
<dbReference type="Proteomes" id="UP000651852">
    <property type="component" value="Unassembled WGS sequence"/>
</dbReference>
<keyword evidence="2" id="KW-1185">Reference proteome</keyword>
<proteinExistence type="predicted"/>
<accession>A0ABR7AWB0</accession>
<gene>
    <name evidence="1" type="ORF">H8S59_05375</name>
</gene>
<name>A0ABR7AWB0_9PSED</name>
<organism evidence="1 2">
    <name type="scientific">Pseudomonas folii</name>
    <dbReference type="NCBI Taxonomy" id="2762593"/>
    <lineage>
        <taxon>Bacteria</taxon>
        <taxon>Pseudomonadati</taxon>
        <taxon>Pseudomonadota</taxon>
        <taxon>Gammaproteobacteria</taxon>
        <taxon>Pseudomonadales</taxon>
        <taxon>Pseudomonadaceae</taxon>
        <taxon>Pseudomonas</taxon>
    </lineage>
</organism>
<sequence>MTAEIAIMSRTAVVLAADSATTVTSWKDGQQERRYFKGANKLFELSRAAPVGLMIYGSAGLQGVPWELAIKAFRDDLGNEQHDRLEAYPTRFFDFVQHHDRLFSDELKNNSMITLIGSAAWRLHEQIATAAGREHIHELESLTDAELEDALAKVESEVETSPLDPLLTEADIASAIAKAAAGFIDAAGDSILLFINHDSRKPLITRFVHTLIRFAVKDFCKFADRTGVVIAGYGKDDYFPTLEVFECYGFLGDRLILDRQEPRVMDASSPAVIQPFATTSMIDTFRMGVAPDVFGAVFDSTRSALADFGKRVMAECGVPDKLDDQRLVDMVTEARDGHTDKWFKEIRNQHFFPLSNIIHSLPLPDMAGLAKSLIELESLKERVTKPSESVSGPIDVAVISKHDGFVWIDRKHYFKPELNPRFFKRPE</sequence>